<keyword evidence="5 9" id="KW-0999">Mitochondrion inner membrane</keyword>
<evidence type="ECO:0000256" key="8">
    <source>
        <dbReference type="ARBA" id="ARBA00023136"/>
    </source>
</evidence>
<evidence type="ECO:0000256" key="2">
    <source>
        <dbReference type="ARBA" id="ARBA00008554"/>
    </source>
</evidence>
<dbReference type="Gene3D" id="1.10.1090.10">
    <property type="entry name" value="Cytochrome b-c1 complex subunit 7"/>
    <property type="match status" value="1"/>
</dbReference>
<dbReference type="OrthoDB" id="425749at2759"/>
<evidence type="ECO:0000256" key="6">
    <source>
        <dbReference type="ARBA" id="ARBA00022982"/>
    </source>
</evidence>
<dbReference type="PANTHER" id="PTHR12022">
    <property type="entry name" value="UBIQUINOL-CYTOCHROME C REDUCTASE COMPLEX 14 KD PROTEIN"/>
    <property type="match status" value="1"/>
</dbReference>
<accession>A0A0C3BU62</accession>
<evidence type="ECO:0000256" key="9">
    <source>
        <dbReference type="PIRNR" id="PIRNR000022"/>
    </source>
</evidence>
<keyword evidence="8 9" id="KW-0472">Membrane</keyword>
<comment type="function">
    <text evidence="9">Component of the ubiquinol-cytochrome c oxidoreductase, a multisubunit transmembrane complex that is part of the mitochondrial electron transport chain which drives oxidative phosphorylation.</text>
</comment>
<dbReference type="STRING" id="765440.A0A0C3BU62"/>
<dbReference type="InParanoid" id="A0A0C3BU62"/>
<dbReference type="GO" id="GO:0045275">
    <property type="term" value="C:respiratory chain complex III"/>
    <property type="evidence" value="ECO:0007669"/>
    <property type="project" value="InterPro"/>
</dbReference>
<evidence type="ECO:0000256" key="7">
    <source>
        <dbReference type="ARBA" id="ARBA00023128"/>
    </source>
</evidence>
<proteinExistence type="inferred from homology"/>
<dbReference type="EMBL" id="KN833002">
    <property type="protein sequence ID" value="KIM80877.1"/>
    <property type="molecule type" value="Genomic_DNA"/>
</dbReference>
<comment type="subcellular location">
    <subcellularLocation>
        <location evidence="1">Mitochondrion inner membrane</location>
        <topology evidence="1">Peripheral membrane protein</topology>
        <orientation evidence="1">Matrix side</orientation>
    </subcellularLocation>
</comment>
<evidence type="ECO:0000313" key="10">
    <source>
        <dbReference type="EMBL" id="KIM80877.1"/>
    </source>
</evidence>
<name>A0A0C3BU62_PILCF</name>
<dbReference type="InterPro" id="IPR036544">
    <property type="entry name" value="QCR7_sf"/>
</dbReference>
<reference evidence="10 11" key="1">
    <citation type="submission" date="2014-04" db="EMBL/GenBank/DDBJ databases">
        <authorList>
            <consortium name="DOE Joint Genome Institute"/>
            <person name="Kuo A."/>
            <person name="Tarkka M."/>
            <person name="Buscot F."/>
            <person name="Kohler A."/>
            <person name="Nagy L.G."/>
            <person name="Floudas D."/>
            <person name="Copeland A."/>
            <person name="Barry K.W."/>
            <person name="Cichocki N."/>
            <person name="Veneault-Fourrey C."/>
            <person name="LaButti K."/>
            <person name="Lindquist E.A."/>
            <person name="Lipzen A."/>
            <person name="Lundell T."/>
            <person name="Morin E."/>
            <person name="Murat C."/>
            <person name="Sun H."/>
            <person name="Tunlid A."/>
            <person name="Henrissat B."/>
            <person name="Grigoriev I.V."/>
            <person name="Hibbett D.S."/>
            <person name="Martin F."/>
            <person name="Nordberg H.P."/>
            <person name="Cantor M.N."/>
            <person name="Hua S.X."/>
        </authorList>
    </citation>
    <scope>NUCLEOTIDE SEQUENCE [LARGE SCALE GENOMIC DNA]</scope>
    <source>
        <strain evidence="10 11">F 1598</strain>
    </source>
</reference>
<keyword evidence="3 9" id="KW-0813">Transport</keyword>
<dbReference type="HOGENOM" id="CLU_115154_1_0_1"/>
<organism evidence="10 11">
    <name type="scientific">Piloderma croceum (strain F 1598)</name>
    <dbReference type="NCBI Taxonomy" id="765440"/>
    <lineage>
        <taxon>Eukaryota</taxon>
        <taxon>Fungi</taxon>
        <taxon>Dikarya</taxon>
        <taxon>Basidiomycota</taxon>
        <taxon>Agaricomycotina</taxon>
        <taxon>Agaricomycetes</taxon>
        <taxon>Agaricomycetidae</taxon>
        <taxon>Atheliales</taxon>
        <taxon>Atheliaceae</taxon>
        <taxon>Piloderma</taxon>
    </lineage>
</organism>
<dbReference type="InterPro" id="IPR003197">
    <property type="entry name" value="QCR7"/>
</dbReference>
<comment type="similarity">
    <text evidence="2 9">Belongs to the UQCRB/QCR7 family.</text>
</comment>
<dbReference type="FunCoup" id="A0A0C3BU62">
    <property type="interactions" value="90"/>
</dbReference>
<keyword evidence="11" id="KW-1185">Reference proteome</keyword>
<evidence type="ECO:0000256" key="4">
    <source>
        <dbReference type="ARBA" id="ARBA00022660"/>
    </source>
</evidence>
<evidence type="ECO:0000256" key="5">
    <source>
        <dbReference type="ARBA" id="ARBA00022792"/>
    </source>
</evidence>
<dbReference type="PIRSF" id="PIRSF000022">
    <property type="entry name" value="Bc1_14K"/>
    <property type="match status" value="1"/>
</dbReference>
<reference evidence="11" key="2">
    <citation type="submission" date="2015-01" db="EMBL/GenBank/DDBJ databases">
        <title>Evolutionary Origins and Diversification of the Mycorrhizal Mutualists.</title>
        <authorList>
            <consortium name="DOE Joint Genome Institute"/>
            <consortium name="Mycorrhizal Genomics Consortium"/>
            <person name="Kohler A."/>
            <person name="Kuo A."/>
            <person name="Nagy L.G."/>
            <person name="Floudas D."/>
            <person name="Copeland A."/>
            <person name="Barry K.W."/>
            <person name="Cichocki N."/>
            <person name="Veneault-Fourrey C."/>
            <person name="LaButti K."/>
            <person name="Lindquist E.A."/>
            <person name="Lipzen A."/>
            <person name="Lundell T."/>
            <person name="Morin E."/>
            <person name="Murat C."/>
            <person name="Riley R."/>
            <person name="Ohm R."/>
            <person name="Sun H."/>
            <person name="Tunlid A."/>
            <person name="Henrissat B."/>
            <person name="Grigoriev I.V."/>
            <person name="Hibbett D.S."/>
            <person name="Martin F."/>
        </authorList>
    </citation>
    <scope>NUCLEOTIDE SEQUENCE [LARGE SCALE GENOMIC DNA]</scope>
    <source>
        <strain evidence="11">F 1598</strain>
    </source>
</reference>
<dbReference type="FunFam" id="1.10.1090.10:FF:000001">
    <property type="entry name" value="Cytochrome b-c1 complex subunit 7"/>
    <property type="match status" value="1"/>
</dbReference>
<keyword evidence="7 9" id="KW-0496">Mitochondrion</keyword>
<dbReference type="Pfam" id="PF02271">
    <property type="entry name" value="UCR_14kD"/>
    <property type="match status" value="1"/>
</dbReference>
<dbReference type="GO" id="GO:0006122">
    <property type="term" value="P:mitochondrial electron transport, ubiquinol to cytochrome c"/>
    <property type="evidence" value="ECO:0007669"/>
    <property type="project" value="InterPro"/>
</dbReference>
<dbReference type="Proteomes" id="UP000054166">
    <property type="component" value="Unassembled WGS sequence"/>
</dbReference>
<dbReference type="PANTHER" id="PTHR12022:SF0">
    <property type="entry name" value="CYTOCHROME B-C1 COMPLEX SUBUNIT 7"/>
    <property type="match status" value="1"/>
</dbReference>
<dbReference type="SUPFAM" id="SSF81524">
    <property type="entry name" value="14 kDa protein of cytochrome bc1 complex (Ubiquinol-cytochrome c reductase)"/>
    <property type="match status" value="1"/>
</dbReference>
<evidence type="ECO:0000313" key="11">
    <source>
        <dbReference type="Proteomes" id="UP000054166"/>
    </source>
</evidence>
<keyword evidence="4 9" id="KW-0679">Respiratory chain</keyword>
<sequence length="124" mass="14676">MALGYSLAGWIKSSRTLSKYIKPVANWYADLAGYRQMGLKYDDLLVEESPTVQRALNRLTDRERYDRAYRFKIASHSSLTHKPLPKEQWVSANEDKRYLKPHVEEVLKENEERLVWDTMTVERK</sequence>
<keyword evidence="6 9" id="KW-0249">Electron transport</keyword>
<evidence type="ECO:0000256" key="3">
    <source>
        <dbReference type="ARBA" id="ARBA00022448"/>
    </source>
</evidence>
<protein>
    <recommendedName>
        <fullName evidence="9">Cytochrome b-c1 complex subunit 7</fullName>
    </recommendedName>
</protein>
<dbReference type="GO" id="GO:0005743">
    <property type="term" value="C:mitochondrial inner membrane"/>
    <property type="evidence" value="ECO:0007669"/>
    <property type="project" value="UniProtKB-SubCell"/>
</dbReference>
<dbReference type="AlphaFoldDB" id="A0A0C3BU62"/>
<gene>
    <name evidence="10" type="ORF">PILCRDRAFT_822176</name>
</gene>
<evidence type="ECO:0000256" key="1">
    <source>
        <dbReference type="ARBA" id="ARBA00004443"/>
    </source>
</evidence>